<name>A0A1G6WVG5_9PROT</name>
<keyword evidence="2" id="KW-1185">Reference proteome</keyword>
<dbReference type="Proteomes" id="UP000199412">
    <property type="component" value="Unassembled WGS sequence"/>
</dbReference>
<evidence type="ECO:0000313" key="2">
    <source>
        <dbReference type="Proteomes" id="UP000199412"/>
    </source>
</evidence>
<organism evidence="1 2">
    <name type="scientific">Rhodospira trueperi</name>
    <dbReference type="NCBI Taxonomy" id="69960"/>
    <lineage>
        <taxon>Bacteria</taxon>
        <taxon>Pseudomonadati</taxon>
        <taxon>Pseudomonadota</taxon>
        <taxon>Alphaproteobacteria</taxon>
        <taxon>Rhodospirillales</taxon>
        <taxon>Rhodospirillaceae</taxon>
        <taxon>Rhodospira</taxon>
    </lineage>
</organism>
<dbReference type="AlphaFoldDB" id="A0A1G6WVG5"/>
<reference evidence="1 2" key="1">
    <citation type="submission" date="2016-10" db="EMBL/GenBank/DDBJ databases">
        <authorList>
            <person name="de Groot N.N."/>
        </authorList>
    </citation>
    <scope>NUCLEOTIDE SEQUENCE [LARGE SCALE GENOMIC DNA]</scope>
    <source>
        <strain evidence="1 2">ATCC 700224</strain>
    </source>
</reference>
<gene>
    <name evidence="1" type="ORF">SAMN05421720_101283</name>
</gene>
<dbReference type="EMBL" id="FNAP01000001">
    <property type="protein sequence ID" value="SDD69882.1"/>
    <property type="molecule type" value="Genomic_DNA"/>
</dbReference>
<accession>A0A1G6WVG5</accession>
<proteinExistence type="predicted"/>
<sequence>MHHLPPVPAFDHITVVASSLETGAAIVTRTRS</sequence>
<protein>
    <submittedName>
        <fullName evidence="1">Uncharacterized protein</fullName>
    </submittedName>
</protein>
<evidence type="ECO:0000313" key="1">
    <source>
        <dbReference type="EMBL" id="SDD69882.1"/>
    </source>
</evidence>